<feature type="chain" id="PRO_5045609646" description="Lipocalin-like domain-containing protein" evidence="1">
    <location>
        <begin position="26"/>
        <end position="144"/>
    </location>
</feature>
<name>A0ABU8WTT3_9BURK</name>
<proteinExistence type="predicted"/>
<keyword evidence="1" id="KW-0732">Signal</keyword>
<dbReference type="Proteomes" id="UP001385892">
    <property type="component" value="Unassembled WGS sequence"/>
</dbReference>
<sequence length="144" mass="15918">MRILRPLLLAFLAACLAACDPSRPAAIANARAQLVGTWLSESDEGGIRTRTVIALAGSGEFDEFEKTDDGKGSIREMQTGGEWSFDGTNLQRKYTRKQRQALPLNHFASTSYAIHWKGADSFFGVDTLWHRTISFSRANNGVRP</sequence>
<gene>
    <name evidence="2" type="ORF">WKW82_30270</name>
</gene>
<evidence type="ECO:0000256" key="1">
    <source>
        <dbReference type="SAM" id="SignalP"/>
    </source>
</evidence>
<feature type="signal peptide" evidence="1">
    <location>
        <begin position="1"/>
        <end position="25"/>
    </location>
</feature>
<organism evidence="2 3">
    <name type="scientific">Variovorax rhizosphaerae</name>
    <dbReference type="NCBI Taxonomy" id="1836200"/>
    <lineage>
        <taxon>Bacteria</taxon>
        <taxon>Pseudomonadati</taxon>
        <taxon>Pseudomonadota</taxon>
        <taxon>Betaproteobacteria</taxon>
        <taxon>Burkholderiales</taxon>
        <taxon>Comamonadaceae</taxon>
        <taxon>Variovorax</taxon>
    </lineage>
</organism>
<evidence type="ECO:0000313" key="2">
    <source>
        <dbReference type="EMBL" id="MEJ8850961.1"/>
    </source>
</evidence>
<evidence type="ECO:0008006" key="4">
    <source>
        <dbReference type="Google" id="ProtNLM"/>
    </source>
</evidence>
<reference evidence="2 3" key="1">
    <citation type="submission" date="2024-03" db="EMBL/GenBank/DDBJ databases">
        <title>Novel species of the genus Variovorax.</title>
        <authorList>
            <person name="Liu Q."/>
            <person name="Xin Y.-H."/>
        </authorList>
    </citation>
    <scope>NUCLEOTIDE SEQUENCE [LARGE SCALE GENOMIC DNA]</scope>
    <source>
        <strain evidence="2 3">KACC 18900</strain>
    </source>
</reference>
<protein>
    <recommendedName>
        <fullName evidence="4">Lipocalin-like domain-containing protein</fullName>
    </recommendedName>
</protein>
<dbReference type="EMBL" id="JBBKZT010000018">
    <property type="protein sequence ID" value="MEJ8850961.1"/>
    <property type="molecule type" value="Genomic_DNA"/>
</dbReference>
<accession>A0ABU8WTT3</accession>
<evidence type="ECO:0000313" key="3">
    <source>
        <dbReference type="Proteomes" id="UP001385892"/>
    </source>
</evidence>
<dbReference type="RefSeq" id="WP_340346452.1">
    <property type="nucleotide sequence ID" value="NZ_JBBKZT010000018.1"/>
</dbReference>
<comment type="caution">
    <text evidence="2">The sequence shown here is derived from an EMBL/GenBank/DDBJ whole genome shotgun (WGS) entry which is preliminary data.</text>
</comment>
<keyword evidence="3" id="KW-1185">Reference proteome</keyword>